<evidence type="ECO:0000313" key="5">
    <source>
        <dbReference type="Proteomes" id="UP000681720"/>
    </source>
</evidence>
<protein>
    <submittedName>
        <fullName evidence="4">Uncharacterized protein</fullName>
    </submittedName>
</protein>
<reference evidence="4" key="1">
    <citation type="submission" date="2021-02" db="EMBL/GenBank/DDBJ databases">
        <authorList>
            <person name="Nowell W R."/>
        </authorList>
    </citation>
    <scope>NUCLEOTIDE SEQUENCE</scope>
</reference>
<comment type="caution">
    <text evidence="4">The sequence shown here is derived from an EMBL/GenBank/DDBJ whole genome shotgun (WGS) entry which is preliminary data.</text>
</comment>
<feature type="non-terminal residue" evidence="4">
    <location>
        <position position="73"/>
    </location>
</feature>
<accession>A0A8S2VV74</accession>
<name>A0A8S2VV74_9BILA</name>
<gene>
    <name evidence="2" type="ORF">BYL167_LOCUS27207</name>
    <name evidence="3" type="ORF">BYL167_LOCUS27209</name>
    <name evidence="4" type="ORF">GIL414_LOCUS31036</name>
</gene>
<dbReference type="AlphaFoldDB" id="A0A8S2VV74"/>
<feature type="coiled-coil region" evidence="1">
    <location>
        <begin position="10"/>
        <end position="69"/>
    </location>
</feature>
<evidence type="ECO:0000313" key="3">
    <source>
        <dbReference type="EMBL" id="CAF4293917.1"/>
    </source>
</evidence>
<dbReference type="EMBL" id="CAJOBJ010061528">
    <property type="protein sequence ID" value="CAF4419875.1"/>
    <property type="molecule type" value="Genomic_DNA"/>
</dbReference>
<dbReference type="Proteomes" id="UP000681720">
    <property type="component" value="Unassembled WGS sequence"/>
</dbReference>
<sequence length="73" mass="8901">MKIIEKEDIIETKVKECQKHRLELRELETKYYTLGKQLEEQIMAMTKEMEKLNVEKEMLKFDLESLRLNQQNV</sequence>
<organism evidence="4 5">
    <name type="scientific">Rotaria magnacalcarata</name>
    <dbReference type="NCBI Taxonomy" id="392030"/>
    <lineage>
        <taxon>Eukaryota</taxon>
        <taxon>Metazoa</taxon>
        <taxon>Spiralia</taxon>
        <taxon>Gnathifera</taxon>
        <taxon>Rotifera</taxon>
        <taxon>Eurotatoria</taxon>
        <taxon>Bdelloidea</taxon>
        <taxon>Philodinida</taxon>
        <taxon>Philodinidae</taxon>
        <taxon>Rotaria</taxon>
    </lineage>
</organism>
<evidence type="ECO:0000313" key="4">
    <source>
        <dbReference type="EMBL" id="CAF4419875.1"/>
    </source>
</evidence>
<dbReference type="EMBL" id="CAJOBH010034227">
    <property type="protein sequence ID" value="CAF4293917.1"/>
    <property type="molecule type" value="Genomic_DNA"/>
</dbReference>
<keyword evidence="1" id="KW-0175">Coiled coil</keyword>
<dbReference type="Proteomes" id="UP000681967">
    <property type="component" value="Unassembled WGS sequence"/>
</dbReference>
<proteinExistence type="predicted"/>
<evidence type="ECO:0000313" key="2">
    <source>
        <dbReference type="EMBL" id="CAF4293858.1"/>
    </source>
</evidence>
<dbReference type="EMBL" id="CAJOBH010034207">
    <property type="protein sequence ID" value="CAF4293858.1"/>
    <property type="molecule type" value="Genomic_DNA"/>
</dbReference>
<feature type="non-terminal residue" evidence="4">
    <location>
        <position position="1"/>
    </location>
</feature>
<evidence type="ECO:0000256" key="1">
    <source>
        <dbReference type="SAM" id="Coils"/>
    </source>
</evidence>